<dbReference type="Pfam" id="PF02687">
    <property type="entry name" value="FtsX"/>
    <property type="match status" value="1"/>
</dbReference>
<keyword evidence="11" id="KW-1185">Reference proteome</keyword>
<dbReference type="Pfam" id="PF12704">
    <property type="entry name" value="MacB_PCD"/>
    <property type="match status" value="1"/>
</dbReference>
<protein>
    <submittedName>
        <fullName evidence="10">ABC efflux transporter, FtsX-domain permease protein</fullName>
    </submittedName>
</protein>
<evidence type="ECO:0000256" key="5">
    <source>
        <dbReference type="ARBA" id="ARBA00023136"/>
    </source>
</evidence>
<dbReference type="RefSeq" id="WP_075055629.1">
    <property type="nucleotide sequence ID" value="NZ_CP007536.1"/>
</dbReference>
<proteinExistence type="inferred from homology"/>
<reference evidence="10 11" key="1">
    <citation type="journal article" date="2014" name="Int. J. Syst. Evol. Microbiol.">
        <title>Nitrososphaera viennensis gen. nov., sp. nov., an aerobic and mesophilic, ammonia-oxidizing archaeon from soil and a member of the archaeal phylum Thaumarchaeota.</title>
        <authorList>
            <person name="Stieglmeier M."/>
            <person name="Klingl A."/>
            <person name="Alves R.J."/>
            <person name="Rittmann S.K."/>
            <person name="Melcher M."/>
            <person name="Leisch N."/>
            <person name="Schleper C."/>
        </authorList>
    </citation>
    <scope>NUCLEOTIDE SEQUENCE [LARGE SCALE GENOMIC DNA]</scope>
    <source>
        <strain evidence="10">EN76</strain>
    </source>
</reference>
<evidence type="ECO:0000313" key="10">
    <source>
        <dbReference type="EMBL" id="AIC16978.1"/>
    </source>
</evidence>
<evidence type="ECO:0000256" key="2">
    <source>
        <dbReference type="ARBA" id="ARBA00022475"/>
    </source>
</evidence>
<evidence type="ECO:0000256" key="7">
    <source>
        <dbReference type="SAM" id="Phobius"/>
    </source>
</evidence>
<gene>
    <name evidence="10" type="ORF">NVIE_027050</name>
</gene>
<dbReference type="PANTHER" id="PTHR30572:SF4">
    <property type="entry name" value="ABC TRANSPORTER PERMEASE YTRF"/>
    <property type="match status" value="1"/>
</dbReference>
<organism evidence="10 11">
    <name type="scientific">Nitrososphaera viennensis EN76</name>
    <dbReference type="NCBI Taxonomy" id="926571"/>
    <lineage>
        <taxon>Archaea</taxon>
        <taxon>Nitrososphaerota</taxon>
        <taxon>Nitrososphaeria</taxon>
        <taxon>Nitrososphaerales</taxon>
        <taxon>Nitrososphaeraceae</taxon>
        <taxon>Nitrososphaera</taxon>
    </lineage>
</organism>
<name>A0A060HNE5_9ARCH</name>
<dbReference type="Proteomes" id="UP000027093">
    <property type="component" value="Chromosome"/>
</dbReference>
<dbReference type="AlphaFoldDB" id="A0A060HNE5"/>
<feature type="transmembrane region" description="Helical" evidence="7">
    <location>
        <begin position="339"/>
        <end position="363"/>
    </location>
</feature>
<evidence type="ECO:0000256" key="3">
    <source>
        <dbReference type="ARBA" id="ARBA00022692"/>
    </source>
</evidence>
<dbReference type="OrthoDB" id="11469at2157"/>
<dbReference type="GeneID" id="74947943"/>
<dbReference type="STRING" id="926571.NVIE_027050"/>
<dbReference type="PANTHER" id="PTHR30572">
    <property type="entry name" value="MEMBRANE COMPONENT OF TRANSPORTER-RELATED"/>
    <property type="match status" value="1"/>
</dbReference>
<keyword evidence="4 7" id="KW-1133">Transmembrane helix</keyword>
<evidence type="ECO:0000256" key="6">
    <source>
        <dbReference type="ARBA" id="ARBA00038076"/>
    </source>
</evidence>
<dbReference type="GO" id="GO:0005886">
    <property type="term" value="C:plasma membrane"/>
    <property type="evidence" value="ECO:0007669"/>
    <property type="project" value="UniProtKB-SubCell"/>
</dbReference>
<feature type="transmembrane region" description="Helical" evidence="7">
    <location>
        <begin position="21"/>
        <end position="49"/>
    </location>
</feature>
<dbReference type="KEGG" id="nvn:NVIE_027050"/>
<evidence type="ECO:0000256" key="1">
    <source>
        <dbReference type="ARBA" id="ARBA00004651"/>
    </source>
</evidence>
<keyword evidence="3 7" id="KW-0812">Transmembrane</keyword>
<feature type="transmembrane region" description="Helical" evidence="7">
    <location>
        <begin position="295"/>
        <end position="319"/>
    </location>
</feature>
<evidence type="ECO:0000259" key="8">
    <source>
        <dbReference type="Pfam" id="PF02687"/>
    </source>
</evidence>
<dbReference type="GO" id="GO:0022857">
    <property type="term" value="F:transmembrane transporter activity"/>
    <property type="evidence" value="ECO:0007669"/>
    <property type="project" value="TreeGrafter"/>
</dbReference>
<sequence length="428" mass="45089">MKIDDIYYLSFEALRDRKVRSALTILMVVVGSSLMVALNGLTAGFGVFIEKQFSNLASNVLTLTNSGGGGTFVGGGGGGVVISAGGQPQSSGTTVTFNAAVVTKVKTLPLVNDVIPTYTGRVTLESQGRERSVSVFSIDPDKLVTIAPTIQYKEGAKLEQNDPTGMVVADFIANPEGQPTPFLVVGQTVKASYSFVDPYTGEDKQESRSFIIRGVMAQTGNPSIDRAVIISPEIANSLLHKNGRYDSLMVVVPSPDDVSTVQDEIRVIYGNGVGISTPQAVLQARQQFTSGFSSFILAIALVALVVGAVGIVTTLYTSVTERIREIGTIKAIGALNKDILLIFISEASIIGVIGATLGLVFGITAGSLLTGVFSFGPRTGGGQDISPVYLPSDLLYVWGLSVGLSLMAGIYPAWKASRLEPIVALRRD</sequence>
<evidence type="ECO:0000259" key="9">
    <source>
        <dbReference type="Pfam" id="PF12704"/>
    </source>
</evidence>
<keyword evidence="5 7" id="KW-0472">Membrane</keyword>
<comment type="subcellular location">
    <subcellularLocation>
        <location evidence="1">Cell membrane</location>
        <topology evidence="1">Multi-pass membrane protein</topology>
    </subcellularLocation>
</comment>
<comment type="similarity">
    <text evidence="6">Belongs to the ABC-4 integral membrane protein family.</text>
</comment>
<keyword evidence="2" id="KW-1003">Cell membrane</keyword>
<dbReference type="HOGENOM" id="CLU_000604_8_7_2"/>
<accession>A0A060HNE5</accession>
<evidence type="ECO:0000313" key="11">
    <source>
        <dbReference type="Proteomes" id="UP000027093"/>
    </source>
</evidence>
<dbReference type="EMBL" id="CP007536">
    <property type="protein sequence ID" value="AIC16978.1"/>
    <property type="molecule type" value="Genomic_DNA"/>
</dbReference>
<dbReference type="InterPro" id="IPR025857">
    <property type="entry name" value="MacB_PCD"/>
</dbReference>
<feature type="domain" description="ABC3 transporter permease C-terminal" evidence="8">
    <location>
        <begin position="298"/>
        <end position="421"/>
    </location>
</feature>
<evidence type="ECO:0000256" key="4">
    <source>
        <dbReference type="ARBA" id="ARBA00022989"/>
    </source>
</evidence>
<feature type="domain" description="MacB-like periplasmic core" evidence="9">
    <location>
        <begin position="21"/>
        <end position="266"/>
    </location>
</feature>
<feature type="transmembrane region" description="Helical" evidence="7">
    <location>
        <begin position="395"/>
        <end position="414"/>
    </location>
</feature>
<dbReference type="InterPro" id="IPR050250">
    <property type="entry name" value="Macrolide_Exporter_MacB"/>
</dbReference>
<dbReference type="InterPro" id="IPR003838">
    <property type="entry name" value="ABC3_permease_C"/>
</dbReference>